<protein>
    <recommendedName>
        <fullName evidence="14">ATP synthase subunit b</fullName>
    </recommendedName>
    <alternativeName>
        <fullName evidence="14">ATP synthase F(0) sector subunit b</fullName>
    </alternativeName>
    <alternativeName>
        <fullName evidence="14">ATPase subunit I</fullName>
    </alternativeName>
    <alternativeName>
        <fullName evidence="14">F-type ATPase subunit b</fullName>
        <shortName evidence="14">F-ATPase subunit b</shortName>
    </alternativeName>
</protein>
<dbReference type="OrthoDB" id="3177678at2"/>
<dbReference type="CDD" id="cd06503">
    <property type="entry name" value="ATP-synt_Fo_b"/>
    <property type="match status" value="1"/>
</dbReference>
<evidence type="ECO:0000256" key="1">
    <source>
        <dbReference type="ARBA" id="ARBA00004162"/>
    </source>
</evidence>
<comment type="function">
    <text evidence="14">Component of the F(0) channel, it forms part of the peripheral stalk, linking F(1) to F(0).</text>
</comment>
<sequence>MLPAQAFADEGSGVAAILPQMDEFIPMLVAFIILWIILAKFGWPLFEGMLVKRETTIKDALEQSENARVESERVLAEYKRQLEETKAQSAQIIADAKKTGEAVKADITAKAQAEAAGMIEKAHAAIEADKKAAIAELQGSVADLSVAVASRLIGEDLNDDEHRKIIERYVNEAGSFNAN</sequence>
<evidence type="ECO:0000313" key="17">
    <source>
        <dbReference type="EMBL" id="RDB56302.1"/>
    </source>
</evidence>
<keyword evidence="7 14" id="KW-0375">Hydrogen ion transport</keyword>
<proteinExistence type="inferred from homology"/>
<dbReference type="GO" id="GO:0045259">
    <property type="term" value="C:proton-transporting ATP synthase complex"/>
    <property type="evidence" value="ECO:0007669"/>
    <property type="project" value="UniProtKB-KW"/>
</dbReference>
<dbReference type="NCBIfam" id="TIGR01144">
    <property type="entry name" value="ATP_synt_b"/>
    <property type="match status" value="1"/>
</dbReference>
<evidence type="ECO:0000256" key="14">
    <source>
        <dbReference type="HAMAP-Rule" id="MF_01398"/>
    </source>
</evidence>
<name>A0A369LB32_9ACTN</name>
<feature type="coiled-coil region" evidence="16">
    <location>
        <begin position="57"/>
        <end position="99"/>
    </location>
</feature>
<dbReference type="PANTHER" id="PTHR33445:SF1">
    <property type="entry name" value="ATP SYNTHASE SUBUNIT B"/>
    <property type="match status" value="1"/>
</dbReference>
<comment type="function">
    <text evidence="12 14">F(1)F(0) ATP synthase produces ATP from ADP in the presence of a proton or sodium gradient. F-type ATPases consist of two structural domains, F(1) containing the extramembraneous catalytic core and F(0) containing the membrane proton channel, linked together by a central stalk and a peripheral stalk. During catalysis, ATP synthesis in the catalytic domain of F(1) is coupled via a rotary mechanism of the central stalk subunits to proton translocation.</text>
</comment>
<dbReference type="GO" id="GO:0046933">
    <property type="term" value="F:proton-transporting ATP synthase activity, rotational mechanism"/>
    <property type="evidence" value="ECO:0007669"/>
    <property type="project" value="UniProtKB-UniRule"/>
</dbReference>
<feature type="transmembrane region" description="Helical" evidence="14">
    <location>
        <begin position="24"/>
        <end position="43"/>
    </location>
</feature>
<dbReference type="GO" id="GO:0005886">
    <property type="term" value="C:plasma membrane"/>
    <property type="evidence" value="ECO:0007669"/>
    <property type="project" value="UniProtKB-SubCell"/>
</dbReference>
<dbReference type="Gene3D" id="6.10.250.1580">
    <property type="match status" value="1"/>
</dbReference>
<evidence type="ECO:0000256" key="7">
    <source>
        <dbReference type="ARBA" id="ARBA00022781"/>
    </source>
</evidence>
<keyword evidence="10 14" id="KW-0472">Membrane</keyword>
<comment type="caution">
    <text evidence="17">The sequence shown here is derived from an EMBL/GenBank/DDBJ whole genome shotgun (WGS) entry which is preliminary data.</text>
</comment>
<dbReference type="InterPro" id="IPR028987">
    <property type="entry name" value="ATP_synth_B-like_membr_sf"/>
</dbReference>
<accession>A0A369LB32</accession>
<dbReference type="Proteomes" id="UP000253792">
    <property type="component" value="Unassembled WGS sequence"/>
</dbReference>
<dbReference type="InterPro" id="IPR002146">
    <property type="entry name" value="ATP_synth_b/b'su_bac/chlpt"/>
</dbReference>
<evidence type="ECO:0000256" key="11">
    <source>
        <dbReference type="ARBA" id="ARBA00023310"/>
    </source>
</evidence>
<organism evidence="17 18">
    <name type="scientific">Senegalimassilia anaerobia</name>
    <dbReference type="NCBI Taxonomy" id="1473216"/>
    <lineage>
        <taxon>Bacteria</taxon>
        <taxon>Bacillati</taxon>
        <taxon>Actinomycetota</taxon>
        <taxon>Coriobacteriia</taxon>
        <taxon>Coriobacteriales</taxon>
        <taxon>Coriobacteriaceae</taxon>
        <taxon>Senegalimassilia</taxon>
    </lineage>
</organism>
<comment type="subcellular location">
    <subcellularLocation>
        <location evidence="1 14">Cell membrane</location>
        <topology evidence="1 14">Single-pass membrane protein</topology>
    </subcellularLocation>
</comment>
<evidence type="ECO:0000256" key="8">
    <source>
        <dbReference type="ARBA" id="ARBA00022989"/>
    </source>
</evidence>
<keyword evidence="3 14" id="KW-0813">Transport</keyword>
<dbReference type="SUPFAM" id="SSF81573">
    <property type="entry name" value="F1F0 ATP synthase subunit B, membrane domain"/>
    <property type="match status" value="1"/>
</dbReference>
<dbReference type="STRING" id="1034345.GCA_000236865_00586"/>
<evidence type="ECO:0000256" key="6">
    <source>
        <dbReference type="ARBA" id="ARBA00022692"/>
    </source>
</evidence>
<dbReference type="GO" id="GO:0046961">
    <property type="term" value="F:proton-transporting ATPase activity, rotational mechanism"/>
    <property type="evidence" value="ECO:0007669"/>
    <property type="project" value="TreeGrafter"/>
</dbReference>
<evidence type="ECO:0000256" key="9">
    <source>
        <dbReference type="ARBA" id="ARBA00023065"/>
    </source>
</evidence>
<dbReference type="HAMAP" id="MF_01398">
    <property type="entry name" value="ATP_synth_b_bprime"/>
    <property type="match status" value="1"/>
</dbReference>
<dbReference type="InterPro" id="IPR050059">
    <property type="entry name" value="ATP_synthase_B_chain"/>
</dbReference>
<keyword evidence="18" id="KW-1185">Reference proteome</keyword>
<evidence type="ECO:0000256" key="12">
    <source>
        <dbReference type="ARBA" id="ARBA00025198"/>
    </source>
</evidence>
<keyword evidence="9 14" id="KW-0406">Ion transport</keyword>
<evidence type="ECO:0000256" key="10">
    <source>
        <dbReference type="ARBA" id="ARBA00023136"/>
    </source>
</evidence>
<keyword evidence="5 14" id="KW-0138">CF(0)</keyword>
<keyword evidence="11 14" id="KW-0066">ATP synthesis</keyword>
<dbReference type="Pfam" id="PF00430">
    <property type="entry name" value="ATP-synt_B"/>
    <property type="match status" value="1"/>
</dbReference>
<evidence type="ECO:0000256" key="4">
    <source>
        <dbReference type="ARBA" id="ARBA00022475"/>
    </source>
</evidence>
<evidence type="ECO:0000256" key="15">
    <source>
        <dbReference type="RuleBase" id="RU003848"/>
    </source>
</evidence>
<comment type="similarity">
    <text evidence="2 14 15">Belongs to the ATPase B chain family.</text>
</comment>
<keyword evidence="4 14" id="KW-1003">Cell membrane</keyword>
<keyword evidence="6 14" id="KW-0812">Transmembrane</keyword>
<evidence type="ECO:0000313" key="18">
    <source>
        <dbReference type="Proteomes" id="UP000253792"/>
    </source>
</evidence>
<dbReference type="InterPro" id="IPR005864">
    <property type="entry name" value="ATP_synth_F0_bsu_bac"/>
</dbReference>
<dbReference type="AlphaFoldDB" id="A0A369LB32"/>
<gene>
    <name evidence="14 17" type="primary">atpF</name>
    <name evidence="17" type="ORF">C1880_05180</name>
</gene>
<evidence type="ECO:0000256" key="5">
    <source>
        <dbReference type="ARBA" id="ARBA00022547"/>
    </source>
</evidence>
<dbReference type="EMBL" id="PPTP01000003">
    <property type="protein sequence ID" value="RDB56302.1"/>
    <property type="molecule type" value="Genomic_DNA"/>
</dbReference>
<keyword evidence="8 14" id="KW-1133">Transmembrane helix</keyword>
<reference evidence="17 18" key="1">
    <citation type="journal article" date="2018" name="Elife">
        <title>Discovery and characterization of a prevalent human gut bacterial enzyme sufficient for the inactivation of a family of plant toxins.</title>
        <authorList>
            <person name="Koppel N."/>
            <person name="Bisanz J.E."/>
            <person name="Pandelia M.E."/>
            <person name="Turnbaugh P.J."/>
            <person name="Balskus E.P."/>
        </authorList>
    </citation>
    <scope>NUCLEOTIDE SEQUENCE [LARGE SCALE GENOMIC DNA]</scope>
    <source>
        <strain evidence="18">anaerobia AP69FAA</strain>
    </source>
</reference>
<dbReference type="PANTHER" id="PTHR33445">
    <property type="entry name" value="ATP SYNTHASE SUBUNIT B', CHLOROPLASTIC"/>
    <property type="match status" value="1"/>
</dbReference>
<comment type="subunit">
    <text evidence="13 14">F-type ATPases have 2 components, F(1) - the catalytic core - and F(0) - the membrane proton channel. F(1) has five subunits: alpha(3), beta(3), gamma(1), delta(1), epsilon(1). F(0) has three main subunits: a(1), b(2) and c(10-14). The alpha and beta chains form an alternating ring which encloses part of the gamma chain. F(1) is attached to F(0) by a central stalk formed by the gamma and epsilon chains, while a peripheral stalk is formed by the delta and b chains.</text>
</comment>
<evidence type="ECO:0000256" key="2">
    <source>
        <dbReference type="ARBA" id="ARBA00005513"/>
    </source>
</evidence>
<keyword evidence="16" id="KW-0175">Coiled coil</keyword>
<evidence type="ECO:0000256" key="3">
    <source>
        <dbReference type="ARBA" id="ARBA00022448"/>
    </source>
</evidence>
<evidence type="ECO:0000256" key="16">
    <source>
        <dbReference type="SAM" id="Coils"/>
    </source>
</evidence>
<evidence type="ECO:0000256" key="13">
    <source>
        <dbReference type="ARBA" id="ARBA00025830"/>
    </source>
</evidence>